<evidence type="ECO:0000313" key="2">
    <source>
        <dbReference type="EMBL" id="OGG99441.1"/>
    </source>
</evidence>
<reference evidence="2 3" key="1">
    <citation type="journal article" date="2016" name="Nat. Commun.">
        <title>Thousands of microbial genomes shed light on interconnected biogeochemical processes in an aquifer system.</title>
        <authorList>
            <person name="Anantharaman K."/>
            <person name="Brown C.T."/>
            <person name="Hug L.A."/>
            <person name="Sharon I."/>
            <person name="Castelle C.J."/>
            <person name="Probst A.J."/>
            <person name="Thomas B.C."/>
            <person name="Singh A."/>
            <person name="Wilkins M.J."/>
            <person name="Karaoz U."/>
            <person name="Brodie E.L."/>
            <person name="Williams K.H."/>
            <person name="Hubbard S.S."/>
            <person name="Banfield J.F."/>
        </authorList>
    </citation>
    <scope>NUCLEOTIDE SEQUENCE [LARGE SCALE GENOMIC DNA]</scope>
</reference>
<sequence>MRSPLLFLLGICLPLSPLFAQTALAPLDPSVPLEISAAAGFSLLDKSGDPDPKQTGNVGLIRYNGGGNAGDDQINWSTKGQGAFLGLALGPFYLKAHSLSKKSSLYWISGGSFCGQLDGIFNCGGLSAGATRGQEYNEGRLDLAILLGPLSMGARYGNDQLKQTDTATVTRNIQGASLGLQILGHLYAGLGLETVKESHSGFAPFSWNRQMGGVGIEFGDTWRIRAEVDRGSSDYAKVTDSATGSYVYHASEAISQTQLELQANQIVFGVENKLTSLPAIVSQGVVARSTQISSLRASWLYPEGFTFTYEIQNQIYSMDISEADRSLEGKLTRLSLGKAF</sequence>
<organism evidence="2 3">
    <name type="scientific">Candidatus Lambdaproteobacteria bacterium RIFOXYD2_FULL_56_26</name>
    <dbReference type="NCBI Taxonomy" id="1817773"/>
    <lineage>
        <taxon>Bacteria</taxon>
        <taxon>Pseudomonadati</taxon>
        <taxon>Pseudomonadota</taxon>
        <taxon>Candidatus Lambdaproteobacteria</taxon>
    </lineage>
</organism>
<keyword evidence="1" id="KW-0732">Signal</keyword>
<name>A0A1F6GMT4_9PROT</name>
<proteinExistence type="predicted"/>
<gene>
    <name evidence="2" type="ORF">A2557_12660</name>
</gene>
<feature type="signal peptide" evidence="1">
    <location>
        <begin position="1"/>
        <end position="20"/>
    </location>
</feature>
<dbReference type="Proteomes" id="UP000177583">
    <property type="component" value="Unassembled WGS sequence"/>
</dbReference>
<evidence type="ECO:0008006" key="4">
    <source>
        <dbReference type="Google" id="ProtNLM"/>
    </source>
</evidence>
<accession>A0A1F6GMT4</accession>
<comment type="caution">
    <text evidence="2">The sequence shown here is derived from an EMBL/GenBank/DDBJ whole genome shotgun (WGS) entry which is preliminary data.</text>
</comment>
<protein>
    <recommendedName>
        <fullName evidence="4">Autotransporter domain-containing protein</fullName>
    </recommendedName>
</protein>
<feature type="chain" id="PRO_5009524728" description="Autotransporter domain-containing protein" evidence="1">
    <location>
        <begin position="21"/>
        <end position="340"/>
    </location>
</feature>
<dbReference type="EMBL" id="MFNF01000057">
    <property type="protein sequence ID" value="OGG99441.1"/>
    <property type="molecule type" value="Genomic_DNA"/>
</dbReference>
<evidence type="ECO:0000313" key="3">
    <source>
        <dbReference type="Proteomes" id="UP000177583"/>
    </source>
</evidence>
<evidence type="ECO:0000256" key="1">
    <source>
        <dbReference type="SAM" id="SignalP"/>
    </source>
</evidence>
<dbReference type="AlphaFoldDB" id="A0A1F6GMT4"/>